<evidence type="ECO:0000313" key="3">
    <source>
        <dbReference type="Proteomes" id="UP001596241"/>
    </source>
</evidence>
<comment type="caution">
    <text evidence="2">The sequence shown here is derived from an EMBL/GenBank/DDBJ whole genome shotgun (WGS) entry which is preliminary data.</text>
</comment>
<feature type="region of interest" description="Disordered" evidence="1">
    <location>
        <begin position="1"/>
        <end position="20"/>
    </location>
</feature>
<sequence length="257" mass="28502">MATTSPSETSPVPSGTLPQQDTIRLLLERSARPNRAVPIRREFLQQGPKGAPAPGPLHDLVRRSRTRALDLYLLVSAVTSSRDFDVTEWAATWARSVGDHGEKSGQTTVSRAWKVLTDLKLIERRRGREGKTTVIKLREDGSGTPYTPPRSSGGDPYFPLPYEYWDHGLNESLSLPGKAMLLITLSQRKERFPLPQGRMPNWYGISADTAGRGLTELQDKGVLAHVDDERFATLSTRTGWASRPVYSLLAPFTPRGL</sequence>
<dbReference type="Proteomes" id="UP001596241">
    <property type="component" value="Unassembled WGS sequence"/>
</dbReference>
<evidence type="ECO:0000256" key="1">
    <source>
        <dbReference type="SAM" id="MobiDB-lite"/>
    </source>
</evidence>
<gene>
    <name evidence="2" type="ORF">ACFP3M_31505</name>
</gene>
<accession>A0ABW1FTZ4</accession>
<organism evidence="2 3">
    <name type="scientific">Streptomyces ramulosus</name>
    <dbReference type="NCBI Taxonomy" id="47762"/>
    <lineage>
        <taxon>Bacteria</taxon>
        <taxon>Bacillati</taxon>
        <taxon>Actinomycetota</taxon>
        <taxon>Actinomycetes</taxon>
        <taxon>Kitasatosporales</taxon>
        <taxon>Streptomycetaceae</taxon>
        <taxon>Streptomyces</taxon>
    </lineage>
</organism>
<feature type="compositionally biased region" description="Low complexity" evidence="1">
    <location>
        <begin position="1"/>
        <end position="16"/>
    </location>
</feature>
<protein>
    <recommendedName>
        <fullName evidence="4">Helix-turn-helix domain-containing protein</fullName>
    </recommendedName>
</protein>
<evidence type="ECO:0000313" key="2">
    <source>
        <dbReference type="EMBL" id="MFC5897340.1"/>
    </source>
</evidence>
<reference evidence="3" key="1">
    <citation type="journal article" date="2019" name="Int. J. Syst. Evol. Microbiol.">
        <title>The Global Catalogue of Microorganisms (GCM) 10K type strain sequencing project: providing services to taxonomists for standard genome sequencing and annotation.</title>
        <authorList>
            <consortium name="The Broad Institute Genomics Platform"/>
            <consortium name="The Broad Institute Genome Sequencing Center for Infectious Disease"/>
            <person name="Wu L."/>
            <person name="Ma J."/>
        </authorList>
    </citation>
    <scope>NUCLEOTIDE SEQUENCE [LARGE SCALE GENOMIC DNA]</scope>
    <source>
        <strain evidence="3">CGMCC 1.15809</strain>
    </source>
</reference>
<keyword evidence="3" id="KW-1185">Reference proteome</keyword>
<evidence type="ECO:0008006" key="4">
    <source>
        <dbReference type="Google" id="ProtNLM"/>
    </source>
</evidence>
<name>A0ABW1FTZ4_9ACTN</name>
<dbReference type="EMBL" id="JBHSPW010000021">
    <property type="protein sequence ID" value="MFC5897340.1"/>
    <property type="molecule type" value="Genomic_DNA"/>
</dbReference>
<proteinExistence type="predicted"/>
<dbReference type="RefSeq" id="WP_345085316.1">
    <property type="nucleotide sequence ID" value="NZ_BAAAWG010000009.1"/>
</dbReference>